<organism evidence="7 8">
    <name type="scientific">Methylobrevis albus</name>
    <dbReference type="NCBI Taxonomy" id="2793297"/>
    <lineage>
        <taxon>Bacteria</taxon>
        <taxon>Pseudomonadati</taxon>
        <taxon>Pseudomonadota</taxon>
        <taxon>Alphaproteobacteria</taxon>
        <taxon>Hyphomicrobiales</taxon>
        <taxon>Pleomorphomonadaceae</taxon>
        <taxon>Methylobrevis</taxon>
    </lineage>
</organism>
<dbReference type="InterPro" id="IPR023936">
    <property type="entry name" value="RutE-like"/>
</dbReference>
<evidence type="ECO:0000256" key="3">
    <source>
        <dbReference type="ARBA" id="ARBA00022857"/>
    </source>
</evidence>
<evidence type="ECO:0000256" key="5">
    <source>
        <dbReference type="HAMAP-Rule" id="MF_01204"/>
    </source>
</evidence>
<evidence type="ECO:0000259" key="6">
    <source>
        <dbReference type="Pfam" id="PF00881"/>
    </source>
</evidence>
<feature type="domain" description="Nitroreductase" evidence="6">
    <location>
        <begin position="31"/>
        <end position="181"/>
    </location>
</feature>
<comment type="similarity">
    <text evidence="5">Belongs to the nitroreductase family. HadB/RutE subfamily.</text>
</comment>
<dbReference type="InterPro" id="IPR000415">
    <property type="entry name" value="Nitroreductase-like"/>
</dbReference>
<protein>
    <recommendedName>
        <fullName evidence="5">Putative NADH dehydrogenase/NAD(P)H nitroreductase I5731_12370</fullName>
        <ecNumber evidence="5">1.-.-.-</ecNumber>
    </recommendedName>
</protein>
<dbReference type="HAMAP" id="MF_01204">
    <property type="entry name" value="Oxidoreductase_RutE_HadB"/>
    <property type="match status" value="1"/>
</dbReference>
<evidence type="ECO:0000313" key="7">
    <source>
        <dbReference type="EMBL" id="MBH0238622.1"/>
    </source>
</evidence>
<accession>A0A931I1L9</accession>
<keyword evidence="2 5" id="KW-0288">FMN</keyword>
<dbReference type="Gene3D" id="3.40.109.10">
    <property type="entry name" value="NADH Oxidase"/>
    <property type="match status" value="1"/>
</dbReference>
<dbReference type="PANTHER" id="PTHR43543:SF1">
    <property type="entry name" value="MALONIC SEMIALDEHYDE REDUCTASE RUTE-RELATED"/>
    <property type="match status" value="1"/>
</dbReference>
<proteinExistence type="inferred from homology"/>
<comment type="cofactor">
    <cofactor evidence="5">
        <name>FMN</name>
        <dbReference type="ChEBI" id="CHEBI:58210"/>
    </cofactor>
</comment>
<dbReference type="CDD" id="cd02148">
    <property type="entry name" value="RutE-like"/>
    <property type="match status" value="1"/>
</dbReference>
<dbReference type="SUPFAM" id="SSF55469">
    <property type="entry name" value="FMN-dependent nitroreductase-like"/>
    <property type="match status" value="1"/>
</dbReference>
<sequence length="203" mass="21914">MDARVPATRPALDAPALDVLFREARTFNDWLDKPVPAQLLRDLANLAEFGPTAANALPARFVFVTSQAAKEKLRPLLSPGNVDKTMSAPVTVIAAHDIEFYEQLPKTFPHADARSWFAGNDAAIEGTAKQSGALQFAYLILAARALGLDAGPMAGFDAAGVDKAFLDGTTWRSQLLINLGYGDAAKLFPRSPRLSFDEFARIV</sequence>
<dbReference type="NCBIfam" id="NF003768">
    <property type="entry name" value="PRK05365.1"/>
    <property type="match status" value="1"/>
</dbReference>
<keyword evidence="1 5" id="KW-0285">Flavoprotein</keyword>
<keyword evidence="3 5" id="KW-0521">NADP</keyword>
<dbReference type="RefSeq" id="WP_197311681.1">
    <property type="nucleotide sequence ID" value="NZ_JADZLT010000050.1"/>
</dbReference>
<evidence type="ECO:0000313" key="8">
    <source>
        <dbReference type="Proteomes" id="UP000631694"/>
    </source>
</evidence>
<comment type="caution">
    <text evidence="7">The sequence shown here is derived from an EMBL/GenBank/DDBJ whole genome shotgun (WGS) entry which is preliminary data.</text>
</comment>
<dbReference type="EC" id="1.-.-.-" evidence="5"/>
<dbReference type="AlphaFoldDB" id="A0A931I1L9"/>
<keyword evidence="5" id="KW-0520">NAD</keyword>
<evidence type="ECO:0000256" key="1">
    <source>
        <dbReference type="ARBA" id="ARBA00022630"/>
    </source>
</evidence>
<dbReference type="PANTHER" id="PTHR43543">
    <property type="entry name" value="MALONIC SEMIALDEHYDE REDUCTASE RUTE-RELATED"/>
    <property type="match status" value="1"/>
</dbReference>
<dbReference type="EMBL" id="JADZLT010000050">
    <property type="protein sequence ID" value="MBH0238622.1"/>
    <property type="molecule type" value="Genomic_DNA"/>
</dbReference>
<gene>
    <name evidence="7" type="ORF">I5731_12370</name>
</gene>
<name>A0A931I1L9_9HYPH</name>
<evidence type="ECO:0000256" key="2">
    <source>
        <dbReference type="ARBA" id="ARBA00022643"/>
    </source>
</evidence>
<evidence type="ECO:0000256" key="4">
    <source>
        <dbReference type="ARBA" id="ARBA00023002"/>
    </source>
</evidence>
<dbReference type="InterPro" id="IPR029479">
    <property type="entry name" value="Nitroreductase"/>
</dbReference>
<keyword evidence="4 5" id="KW-0560">Oxidoreductase</keyword>
<dbReference type="Pfam" id="PF00881">
    <property type="entry name" value="Nitroreductase"/>
    <property type="match status" value="1"/>
</dbReference>
<keyword evidence="8" id="KW-1185">Reference proteome</keyword>
<dbReference type="GO" id="GO:0016491">
    <property type="term" value="F:oxidoreductase activity"/>
    <property type="evidence" value="ECO:0007669"/>
    <property type="project" value="UniProtKB-UniRule"/>
</dbReference>
<dbReference type="Proteomes" id="UP000631694">
    <property type="component" value="Unassembled WGS sequence"/>
</dbReference>
<dbReference type="InterPro" id="IPR050461">
    <property type="entry name" value="Nitroreductase_HadB/RutE"/>
</dbReference>
<reference evidence="7" key="1">
    <citation type="submission" date="2020-12" db="EMBL/GenBank/DDBJ databases">
        <title>Methylobrevis albus sp. nov., isolated from fresh water lack sediment.</title>
        <authorList>
            <person name="Zou Q."/>
        </authorList>
    </citation>
    <scope>NUCLEOTIDE SEQUENCE</scope>
    <source>
        <strain evidence="7">L22</strain>
    </source>
</reference>